<protein>
    <recommendedName>
        <fullName evidence="3">DNA helicase DnaB-like N-terminal domain-containing protein</fullName>
    </recommendedName>
</protein>
<name>A0A177YFV6_9NOCA</name>
<dbReference type="GO" id="GO:0005524">
    <property type="term" value="F:ATP binding"/>
    <property type="evidence" value="ECO:0007669"/>
    <property type="project" value="InterPro"/>
</dbReference>
<dbReference type="Gene3D" id="1.10.860.10">
    <property type="entry name" value="DNAb Helicase, Chain A"/>
    <property type="match status" value="1"/>
</dbReference>
<dbReference type="Pfam" id="PF00772">
    <property type="entry name" value="DnaB"/>
    <property type="match status" value="1"/>
</dbReference>
<dbReference type="InterPro" id="IPR036185">
    <property type="entry name" value="DNA_heli_DnaB-like_N_sf"/>
</dbReference>
<dbReference type="EMBL" id="LVHI01000013">
    <property type="protein sequence ID" value="OAK53998.1"/>
    <property type="molecule type" value="Genomic_DNA"/>
</dbReference>
<accession>A0A177YFV6</accession>
<dbReference type="GO" id="GO:0006260">
    <property type="term" value="P:DNA replication"/>
    <property type="evidence" value="ECO:0007669"/>
    <property type="project" value="UniProtKB-KW"/>
</dbReference>
<dbReference type="InterPro" id="IPR007693">
    <property type="entry name" value="DNA_helicase_DnaB-like_N"/>
</dbReference>
<comment type="caution">
    <text evidence="4">The sequence shown here is derived from an EMBL/GenBank/DDBJ whole genome shotgun (WGS) entry which is preliminary data.</text>
</comment>
<evidence type="ECO:0000256" key="2">
    <source>
        <dbReference type="ARBA" id="ARBA00023125"/>
    </source>
</evidence>
<evidence type="ECO:0000256" key="1">
    <source>
        <dbReference type="ARBA" id="ARBA00022705"/>
    </source>
</evidence>
<proteinExistence type="predicted"/>
<keyword evidence="5" id="KW-1185">Reference proteome</keyword>
<dbReference type="InterPro" id="IPR016136">
    <property type="entry name" value="DNA_helicase_N/primase_C"/>
</dbReference>
<dbReference type="GO" id="GO:0003678">
    <property type="term" value="F:DNA helicase activity"/>
    <property type="evidence" value="ECO:0007669"/>
    <property type="project" value="InterPro"/>
</dbReference>
<evidence type="ECO:0000259" key="3">
    <source>
        <dbReference type="Pfam" id="PF00772"/>
    </source>
</evidence>
<dbReference type="AlphaFoldDB" id="A0A177YFV6"/>
<gene>
    <name evidence="4" type="ORF">A3K89_21055</name>
</gene>
<evidence type="ECO:0000313" key="4">
    <source>
        <dbReference type="EMBL" id="OAK53998.1"/>
    </source>
</evidence>
<reference evidence="4 5" key="1">
    <citation type="submission" date="2016-03" db="EMBL/GenBank/DDBJ databases">
        <title>Genome sequence of Rhodococcus kyotonensis KB10.</title>
        <authorList>
            <person name="Jeong H."/>
            <person name="Hong C.E."/>
            <person name="Jo S.H."/>
            <person name="Park J.M."/>
        </authorList>
    </citation>
    <scope>NUCLEOTIDE SEQUENCE [LARGE SCALE GENOMIC DNA]</scope>
    <source>
        <strain evidence="4 5">KB10</strain>
    </source>
</reference>
<dbReference type="SUPFAM" id="SSF48024">
    <property type="entry name" value="N-terminal domain of DnaB helicase"/>
    <property type="match status" value="1"/>
</dbReference>
<keyword evidence="2" id="KW-0238">DNA-binding</keyword>
<sequence length="195" mass="21061">MTPLSAVPPPDEPEHVVHSLAAVADDHGIDDETAHQPSTDPEALLLCALMWSAHTGGVSAEDLRITAIVTADDFDDAAYRRMFVVIAGLVAAGEPYDPASVTAAFMRSGSGGAKDAPLRRRLNEVITAGADGFTAVHFADIVLSQSYRRSYRTVAAAIVHAAEELPEEYLFDHLVEHGRAQRALWQRLNMFRAGQ</sequence>
<evidence type="ECO:0000313" key="5">
    <source>
        <dbReference type="Proteomes" id="UP000077519"/>
    </source>
</evidence>
<keyword evidence="1" id="KW-0235">DNA replication</keyword>
<feature type="domain" description="DNA helicase DnaB-like N-terminal" evidence="3">
    <location>
        <begin position="64"/>
        <end position="131"/>
    </location>
</feature>
<dbReference type="RefSeq" id="WP_084423763.1">
    <property type="nucleotide sequence ID" value="NZ_LVHI01000013.1"/>
</dbReference>
<dbReference type="Proteomes" id="UP000077519">
    <property type="component" value="Unassembled WGS sequence"/>
</dbReference>
<organism evidence="4 5">
    <name type="scientific">Rhodococcoides kyotonense</name>
    <dbReference type="NCBI Taxonomy" id="398843"/>
    <lineage>
        <taxon>Bacteria</taxon>
        <taxon>Bacillati</taxon>
        <taxon>Actinomycetota</taxon>
        <taxon>Actinomycetes</taxon>
        <taxon>Mycobacteriales</taxon>
        <taxon>Nocardiaceae</taxon>
        <taxon>Rhodococcoides</taxon>
    </lineage>
</organism>
<dbReference type="GO" id="GO:0003677">
    <property type="term" value="F:DNA binding"/>
    <property type="evidence" value="ECO:0007669"/>
    <property type="project" value="UniProtKB-KW"/>
</dbReference>